<dbReference type="PANTHER" id="PTHR32295:SF93">
    <property type="entry name" value="PROTEIN IQ-DOMAIN 9"/>
    <property type="match status" value="1"/>
</dbReference>
<dbReference type="GO" id="GO:0005516">
    <property type="term" value="F:calmodulin binding"/>
    <property type="evidence" value="ECO:0007669"/>
    <property type="project" value="UniProtKB-KW"/>
</dbReference>
<evidence type="ECO:0008006" key="6">
    <source>
        <dbReference type="Google" id="ProtNLM"/>
    </source>
</evidence>
<dbReference type="AlphaFoldDB" id="A0AAN9KLQ4"/>
<feature type="region of interest" description="Disordered" evidence="3">
    <location>
        <begin position="12"/>
        <end position="36"/>
    </location>
</feature>
<proteinExistence type="inferred from homology"/>
<evidence type="ECO:0000313" key="4">
    <source>
        <dbReference type="EMBL" id="KAK7319782.1"/>
    </source>
</evidence>
<dbReference type="PROSITE" id="PS50096">
    <property type="entry name" value="IQ"/>
    <property type="match status" value="1"/>
</dbReference>
<comment type="caution">
    <text evidence="4">The sequence shown here is derived from an EMBL/GenBank/DDBJ whole genome shotgun (WGS) entry which is preliminary data.</text>
</comment>
<dbReference type="CDD" id="cd23767">
    <property type="entry name" value="IQCD"/>
    <property type="match status" value="1"/>
</dbReference>
<evidence type="ECO:0000256" key="2">
    <source>
        <dbReference type="ARBA" id="ARBA00024341"/>
    </source>
</evidence>
<keyword evidence="5" id="KW-1185">Reference proteome</keyword>
<protein>
    <recommendedName>
        <fullName evidence="6">Protein IQ-DOMAIN 1</fullName>
    </recommendedName>
</protein>
<organism evidence="4 5">
    <name type="scientific">Clitoria ternatea</name>
    <name type="common">Butterfly pea</name>
    <dbReference type="NCBI Taxonomy" id="43366"/>
    <lineage>
        <taxon>Eukaryota</taxon>
        <taxon>Viridiplantae</taxon>
        <taxon>Streptophyta</taxon>
        <taxon>Embryophyta</taxon>
        <taxon>Tracheophyta</taxon>
        <taxon>Spermatophyta</taxon>
        <taxon>Magnoliopsida</taxon>
        <taxon>eudicotyledons</taxon>
        <taxon>Gunneridae</taxon>
        <taxon>Pentapetalae</taxon>
        <taxon>rosids</taxon>
        <taxon>fabids</taxon>
        <taxon>Fabales</taxon>
        <taxon>Fabaceae</taxon>
        <taxon>Papilionoideae</taxon>
        <taxon>50 kb inversion clade</taxon>
        <taxon>NPAAA clade</taxon>
        <taxon>indigoferoid/millettioid clade</taxon>
        <taxon>Phaseoleae</taxon>
        <taxon>Clitoria</taxon>
    </lineage>
</organism>
<comment type="similarity">
    <text evidence="2">Belongs to the IQD family.</text>
</comment>
<sequence>MASGDWLKTIISSKKSKEGRSRKAKTKNYRGKGTNGLANGESVENIAATRIQTAFRAYKARKYLRRLKGFTKLKIMSQGHSVQRQADTAITYIHSWSKMQAEIRARRICMVTEDKSMRKKLHSQLKLEAKIHDLEVEWSGSTETLEETLARLHLREEAAVKRERAMAYAFSHQWRANSSQSQMLGKYELAKASWSWSWKDRWIAVRPWEIRVPNVTLSPKKAQNRKSTKVQKDKNSSTSKEPGSAKPSSANAKGTKPLGKAKGTTKARRLSYPATQKKGCMKENNECSG</sequence>
<accession>A0AAN9KLQ4</accession>
<evidence type="ECO:0000313" key="5">
    <source>
        <dbReference type="Proteomes" id="UP001359559"/>
    </source>
</evidence>
<evidence type="ECO:0000256" key="3">
    <source>
        <dbReference type="SAM" id="MobiDB-lite"/>
    </source>
</evidence>
<name>A0AAN9KLQ4_CLITE</name>
<dbReference type="EMBL" id="JAYKXN010000001">
    <property type="protein sequence ID" value="KAK7319782.1"/>
    <property type="molecule type" value="Genomic_DNA"/>
</dbReference>
<evidence type="ECO:0000256" key="1">
    <source>
        <dbReference type="ARBA" id="ARBA00022860"/>
    </source>
</evidence>
<feature type="compositionally biased region" description="Basic and acidic residues" evidence="3">
    <location>
        <begin position="280"/>
        <end position="289"/>
    </location>
</feature>
<feature type="region of interest" description="Disordered" evidence="3">
    <location>
        <begin position="219"/>
        <end position="289"/>
    </location>
</feature>
<reference evidence="4 5" key="1">
    <citation type="submission" date="2024-01" db="EMBL/GenBank/DDBJ databases">
        <title>The genomes of 5 underutilized Papilionoideae crops provide insights into root nodulation and disease resistance.</title>
        <authorList>
            <person name="Yuan L."/>
        </authorList>
    </citation>
    <scope>NUCLEOTIDE SEQUENCE [LARGE SCALE GENOMIC DNA]</scope>
    <source>
        <strain evidence="4">LY-2023</strain>
        <tissue evidence="4">Leaf</tissue>
    </source>
</reference>
<keyword evidence="1" id="KW-0112">Calmodulin-binding</keyword>
<feature type="compositionally biased region" description="Polar residues" evidence="3">
    <location>
        <begin position="236"/>
        <end position="252"/>
    </location>
</feature>
<dbReference type="Proteomes" id="UP001359559">
    <property type="component" value="Unassembled WGS sequence"/>
</dbReference>
<dbReference type="PANTHER" id="PTHR32295">
    <property type="entry name" value="IQ-DOMAIN 5-RELATED"/>
    <property type="match status" value="1"/>
</dbReference>
<gene>
    <name evidence="4" type="ORF">RJT34_04507</name>
</gene>